<dbReference type="InterPro" id="IPR023346">
    <property type="entry name" value="Lysozyme-like_dom_sf"/>
</dbReference>
<name>A0ABR5T8A8_9BURK</name>
<dbReference type="Proteomes" id="UP000070255">
    <property type="component" value="Unassembled WGS sequence"/>
</dbReference>
<evidence type="ECO:0000259" key="2">
    <source>
        <dbReference type="Pfam" id="PF01464"/>
    </source>
</evidence>
<reference evidence="3 4" key="1">
    <citation type="submission" date="2015-11" db="EMBL/GenBank/DDBJ databases">
        <authorList>
            <person name="Sahl J."/>
            <person name="Wagner D."/>
            <person name="Keim P."/>
        </authorList>
    </citation>
    <scope>NUCLEOTIDE SEQUENCE [LARGE SCALE GENOMIC DNA]</scope>
    <source>
        <strain evidence="3 4">BDU18</strain>
    </source>
</reference>
<feature type="signal peptide" evidence="1">
    <location>
        <begin position="1"/>
        <end position="28"/>
    </location>
</feature>
<proteinExistence type="predicted"/>
<accession>A0ABR5T8A8</accession>
<dbReference type="SUPFAM" id="SSF53955">
    <property type="entry name" value="Lysozyme-like"/>
    <property type="match status" value="1"/>
</dbReference>
<dbReference type="PROSITE" id="PS51257">
    <property type="entry name" value="PROKAR_LIPOPROTEIN"/>
    <property type="match status" value="1"/>
</dbReference>
<organism evidence="3 4">
    <name type="scientific">Burkholderia savannae</name>
    <dbReference type="NCBI Taxonomy" id="1637837"/>
    <lineage>
        <taxon>Bacteria</taxon>
        <taxon>Pseudomonadati</taxon>
        <taxon>Pseudomonadota</taxon>
        <taxon>Betaproteobacteria</taxon>
        <taxon>Burkholderiales</taxon>
        <taxon>Burkholderiaceae</taxon>
        <taxon>Burkholderia</taxon>
        <taxon>pseudomallei group</taxon>
    </lineage>
</organism>
<dbReference type="RefSeq" id="WP_059647351.1">
    <property type="nucleotide sequence ID" value="NZ_CP013423.1"/>
</dbReference>
<comment type="caution">
    <text evidence="3">The sequence shown here is derived from an EMBL/GenBank/DDBJ whole genome shotgun (WGS) entry which is preliminary data.</text>
</comment>
<dbReference type="Pfam" id="PF01464">
    <property type="entry name" value="SLT"/>
    <property type="match status" value="1"/>
</dbReference>
<dbReference type="EMBL" id="LNJQ01000003">
    <property type="protein sequence ID" value="KWZ39572.1"/>
    <property type="molecule type" value="Genomic_DNA"/>
</dbReference>
<evidence type="ECO:0000256" key="1">
    <source>
        <dbReference type="SAM" id="SignalP"/>
    </source>
</evidence>
<evidence type="ECO:0000313" key="4">
    <source>
        <dbReference type="Proteomes" id="UP000070255"/>
    </source>
</evidence>
<dbReference type="CDD" id="cd13400">
    <property type="entry name" value="LT_IagB-like"/>
    <property type="match status" value="1"/>
</dbReference>
<dbReference type="Gene3D" id="1.10.530.10">
    <property type="match status" value="1"/>
</dbReference>
<dbReference type="InterPro" id="IPR008258">
    <property type="entry name" value="Transglycosylase_SLT_dom_1"/>
</dbReference>
<evidence type="ECO:0000313" key="3">
    <source>
        <dbReference type="EMBL" id="KWZ39572.1"/>
    </source>
</evidence>
<sequence length="175" mass="19251">MRNRGRQTAIVRALLVGAIAFAPAVAWASCWDEAGREQGIDPLLLKAIAWQESRGWTNALGPKLPDGNRAIGLMQINEVHLPTLKKFGIRREHLFDACVSQRVGAWVLADCIHRFGATWKAVGCYNTGPASTNTAAQERYVRSVQRFYQGYRQQAEKQAEQQASSPALATSAIGE</sequence>
<keyword evidence="1" id="KW-0732">Signal</keyword>
<gene>
    <name evidence="3" type="ORF">WS72_19400</name>
</gene>
<keyword evidence="4" id="KW-1185">Reference proteome</keyword>
<feature type="chain" id="PRO_5046973012" evidence="1">
    <location>
        <begin position="29"/>
        <end position="175"/>
    </location>
</feature>
<feature type="domain" description="Transglycosylase SLT" evidence="2">
    <location>
        <begin position="29"/>
        <end position="141"/>
    </location>
</feature>
<protein>
    <submittedName>
        <fullName evidence="3">Lytic transglycosylase</fullName>
    </submittedName>
</protein>